<dbReference type="RefSeq" id="WP_277831458.1">
    <property type="nucleotide sequence ID" value="NZ_JAAIVF010000002.1"/>
</dbReference>
<keyword evidence="1" id="KW-0812">Transmembrane</keyword>
<gene>
    <name evidence="2" type="ORF">NVS88_17275</name>
</gene>
<comment type="caution">
    <text evidence="2">The sequence shown here is derived from an EMBL/GenBank/DDBJ whole genome shotgun (WGS) entry which is preliminary data.</text>
</comment>
<feature type="transmembrane region" description="Helical" evidence="1">
    <location>
        <begin position="173"/>
        <end position="192"/>
    </location>
</feature>
<sequence length="193" mass="19839">MHLALIGRAFGMFVVTNIDDLVVLALFFGRAVGQPPAQLRIVVGQYLGFLGILVVAAVGGLGIGMLPGGAVRFAGLLPLVLGLRLVWREWRTAGAVLDGGGLVRSRPGVWTVAAVTLANGGDNLSVYIPVFGSGPALDIAGYAAVFLVLVGVWCGLGILVAGRAPVARALARWDRVLLPVVLIGIGVSVLVLG</sequence>
<dbReference type="InterPro" id="IPR004676">
    <property type="entry name" value="Cd-R_transporter"/>
</dbReference>
<feature type="transmembrane region" description="Helical" evidence="1">
    <location>
        <begin position="6"/>
        <end position="29"/>
    </location>
</feature>
<feature type="transmembrane region" description="Helical" evidence="1">
    <location>
        <begin position="108"/>
        <end position="128"/>
    </location>
</feature>
<keyword evidence="3" id="KW-1185">Reference proteome</keyword>
<dbReference type="AlphaFoldDB" id="A0A9X4REY0"/>
<dbReference type="Pfam" id="PF03596">
    <property type="entry name" value="Cad"/>
    <property type="match status" value="1"/>
</dbReference>
<evidence type="ECO:0000313" key="3">
    <source>
        <dbReference type="Proteomes" id="UP001152755"/>
    </source>
</evidence>
<evidence type="ECO:0000313" key="2">
    <source>
        <dbReference type="EMBL" id="MDG3016309.1"/>
    </source>
</evidence>
<keyword evidence="1" id="KW-1133">Transmembrane helix</keyword>
<feature type="transmembrane region" description="Helical" evidence="1">
    <location>
        <begin position="140"/>
        <end position="161"/>
    </location>
</feature>
<name>A0A9X4REY0_9ACTN</name>
<keyword evidence="1" id="KW-0472">Membrane</keyword>
<reference evidence="2" key="1">
    <citation type="submission" date="2022-08" db="EMBL/GenBank/DDBJ databases">
        <title>Genome analysis of Corynebacteriales strain.</title>
        <authorList>
            <person name="Lee S.D."/>
        </authorList>
    </citation>
    <scope>NUCLEOTIDE SEQUENCE</scope>
    <source>
        <strain evidence="2">D3-21</strain>
    </source>
</reference>
<accession>A0A9X4REY0</accession>
<dbReference type="EMBL" id="JANRHA010000012">
    <property type="protein sequence ID" value="MDG3016309.1"/>
    <property type="molecule type" value="Genomic_DNA"/>
</dbReference>
<protein>
    <submittedName>
        <fullName evidence="2">Cadmium resistance transporter</fullName>
    </submittedName>
</protein>
<proteinExistence type="predicted"/>
<organism evidence="2 3">
    <name type="scientific">Speluncibacter jeojiensis</name>
    <dbReference type="NCBI Taxonomy" id="2710754"/>
    <lineage>
        <taxon>Bacteria</taxon>
        <taxon>Bacillati</taxon>
        <taxon>Actinomycetota</taxon>
        <taxon>Actinomycetes</taxon>
        <taxon>Mycobacteriales</taxon>
        <taxon>Speluncibacteraceae</taxon>
        <taxon>Speluncibacter</taxon>
    </lineage>
</organism>
<feature type="transmembrane region" description="Helical" evidence="1">
    <location>
        <begin position="69"/>
        <end position="87"/>
    </location>
</feature>
<evidence type="ECO:0000256" key="1">
    <source>
        <dbReference type="SAM" id="Phobius"/>
    </source>
</evidence>
<feature type="transmembrane region" description="Helical" evidence="1">
    <location>
        <begin position="41"/>
        <end position="63"/>
    </location>
</feature>
<dbReference type="Proteomes" id="UP001152755">
    <property type="component" value="Unassembled WGS sequence"/>
</dbReference>